<keyword evidence="1" id="KW-0472">Membrane</keyword>
<dbReference type="Proteomes" id="UP000609346">
    <property type="component" value="Unassembled WGS sequence"/>
</dbReference>
<keyword evidence="1" id="KW-1133">Transmembrane helix</keyword>
<keyword evidence="3" id="KW-1185">Reference proteome</keyword>
<protein>
    <submittedName>
        <fullName evidence="2">Uncharacterized protein</fullName>
    </submittedName>
</protein>
<reference evidence="2 3" key="1">
    <citation type="submission" date="2020-09" db="EMBL/GenBank/DDBJ databases">
        <title>Paenibacillus sp. strain PR3 16S rRNA gene Genome sequencing and assembly.</title>
        <authorList>
            <person name="Kim J."/>
        </authorList>
    </citation>
    <scope>NUCLEOTIDE SEQUENCE [LARGE SCALE GENOMIC DNA]</scope>
    <source>
        <strain evidence="2 3">PR3</strain>
    </source>
</reference>
<proteinExistence type="predicted"/>
<dbReference type="EMBL" id="JACXZA010000006">
    <property type="protein sequence ID" value="MBD3921687.1"/>
    <property type="molecule type" value="Genomic_DNA"/>
</dbReference>
<evidence type="ECO:0000313" key="2">
    <source>
        <dbReference type="EMBL" id="MBD3921687.1"/>
    </source>
</evidence>
<comment type="caution">
    <text evidence="2">The sequence shown here is derived from an EMBL/GenBank/DDBJ whole genome shotgun (WGS) entry which is preliminary data.</text>
</comment>
<feature type="transmembrane region" description="Helical" evidence="1">
    <location>
        <begin position="36"/>
        <end position="54"/>
    </location>
</feature>
<keyword evidence="1" id="KW-0812">Transmembrane</keyword>
<dbReference type="RefSeq" id="WP_224753906.1">
    <property type="nucleotide sequence ID" value="NZ_JACXZA010000006.1"/>
</dbReference>
<evidence type="ECO:0000256" key="1">
    <source>
        <dbReference type="SAM" id="Phobius"/>
    </source>
</evidence>
<evidence type="ECO:0000313" key="3">
    <source>
        <dbReference type="Proteomes" id="UP000609346"/>
    </source>
</evidence>
<name>A0ABR8N0H3_9BACL</name>
<sequence length="89" mass="9748">MVNFGLAGLIFLTIIVVLIFFAFELLGFINPTVLQIQLLGIHVILFGVIVLLAFEGSSGYGLTLGIIGLVTGIYGSFREPQRDYKEKID</sequence>
<feature type="transmembrane region" description="Helical" evidence="1">
    <location>
        <begin position="60"/>
        <end position="77"/>
    </location>
</feature>
<accession>A0ABR8N0H3</accession>
<gene>
    <name evidence="2" type="ORF">H8B09_23175</name>
</gene>
<feature type="transmembrane region" description="Helical" evidence="1">
    <location>
        <begin position="6"/>
        <end position="29"/>
    </location>
</feature>
<organism evidence="2 3">
    <name type="scientific">Paenibacillus terricola</name>
    <dbReference type="NCBI Taxonomy" id="2763503"/>
    <lineage>
        <taxon>Bacteria</taxon>
        <taxon>Bacillati</taxon>
        <taxon>Bacillota</taxon>
        <taxon>Bacilli</taxon>
        <taxon>Bacillales</taxon>
        <taxon>Paenibacillaceae</taxon>
        <taxon>Paenibacillus</taxon>
    </lineage>
</organism>